<sequence>AVKKGDHDLWGSSFLDGLERNVTQALFINFCTNIKKIHDFPLRFYKFTGTQLQAAKKCENKKIPHLPLLTSGDQNAAKTRDFGNKSNVSTERCFYEGFNGTSLKKNGVL</sequence>
<gene>
    <name evidence="1" type="ORF">OFUS_LOCUS22670</name>
</gene>
<proteinExistence type="predicted"/>
<comment type="caution">
    <text evidence="1">The sequence shown here is derived from an EMBL/GenBank/DDBJ whole genome shotgun (WGS) entry which is preliminary data.</text>
</comment>
<protein>
    <submittedName>
        <fullName evidence="1">Uncharacterized protein</fullName>
    </submittedName>
</protein>
<accession>A0A8J1TEH4</accession>
<organism evidence="1 2">
    <name type="scientific">Owenia fusiformis</name>
    <name type="common">Polychaete worm</name>
    <dbReference type="NCBI Taxonomy" id="6347"/>
    <lineage>
        <taxon>Eukaryota</taxon>
        <taxon>Metazoa</taxon>
        <taxon>Spiralia</taxon>
        <taxon>Lophotrochozoa</taxon>
        <taxon>Annelida</taxon>
        <taxon>Polychaeta</taxon>
        <taxon>Sedentaria</taxon>
        <taxon>Canalipalpata</taxon>
        <taxon>Sabellida</taxon>
        <taxon>Oweniida</taxon>
        <taxon>Oweniidae</taxon>
        <taxon>Owenia</taxon>
    </lineage>
</organism>
<evidence type="ECO:0000313" key="2">
    <source>
        <dbReference type="Proteomes" id="UP000749559"/>
    </source>
</evidence>
<evidence type="ECO:0000313" key="1">
    <source>
        <dbReference type="EMBL" id="CAH1798534.1"/>
    </source>
</evidence>
<name>A0A8J1TEH4_OWEFU</name>
<dbReference type="AlphaFoldDB" id="A0A8J1TEH4"/>
<dbReference type="EMBL" id="CAIIXF020000011">
    <property type="protein sequence ID" value="CAH1798534.1"/>
    <property type="molecule type" value="Genomic_DNA"/>
</dbReference>
<dbReference type="Proteomes" id="UP000749559">
    <property type="component" value="Unassembled WGS sequence"/>
</dbReference>
<reference evidence="1" key="1">
    <citation type="submission" date="2022-03" db="EMBL/GenBank/DDBJ databases">
        <authorList>
            <person name="Martin C."/>
        </authorList>
    </citation>
    <scope>NUCLEOTIDE SEQUENCE</scope>
</reference>
<keyword evidence="2" id="KW-1185">Reference proteome</keyword>
<feature type="non-terminal residue" evidence="1">
    <location>
        <position position="1"/>
    </location>
</feature>